<evidence type="ECO:0000256" key="10">
    <source>
        <dbReference type="ARBA" id="ARBA00023237"/>
    </source>
</evidence>
<evidence type="ECO:0000256" key="2">
    <source>
        <dbReference type="ARBA" id="ARBA00011233"/>
    </source>
</evidence>
<evidence type="ECO:0000259" key="11">
    <source>
        <dbReference type="Pfam" id="PF13609"/>
    </source>
</evidence>
<organism evidence="12 13">
    <name type="scientific">Ideonella azotifigens</name>
    <dbReference type="NCBI Taxonomy" id="513160"/>
    <lineage>
        <taxon>Bacteria</taxon>
        <taxon>Pseudomonadati</taxon>
        <taxon>Pseudomonadota</taxon>
        <taxon>Betaproteobacteria</taxon>
        <taxon>Burkholderiales</taxon>
        <taxon>Sphaerotilaceae</taxon>
        <taxon>Ideonella</taxon>
    </lineage>
</organism>
<evidence type="ECO:0000256" key="6">
    <source>
        <dbReference type="ARBA" id="ARBA00022729"/>
    </source>
</evidence>
<evidence type="ECO:0000256" key="5">
    <source>
        <dbReference type="ARBA" id="ARBA00022692"/>
    </source>
</evidence>
<keyword evidence="9" id="KW-0472">Membrane</keyword>
<evidence type="ECO:0000256" key="7">
    <source>
        <dbReference type="ARBA" id="ARBA00023065"/>
    </source>
</evidence>
<feature type="domain" description="Porin" evidence="11">
    <location>
        <begin position="24"/>
        <end position="332"/>
    </location>
</feature>
<dbReference type="PANTHER" id="PTHR34501">
    <property type="entry name" value="PROTEIN YDDL-RELATED"/>
    <property type="match status" value="1"/>
</dbReference>
<dbReference type="PANTHER" id="PTHR34501:SF9">
    <property type="entry name" value="MAJOR OUTER MEMBRANE PROTEIN P.IA"/>
    <property type="match status" value="1"/>
</dbReference>
<evidence type="ECO:0000256" key="8">
    <source>
        <dbReference type="ARBA" id="ARBA00023114"/>
    </source>
</evidence>
<comment type="subunit">
    <text evidence="2">Homotrimer.</text>
</comment>
<evidence type="ECO:0000256" key="4">
    <source>
        <dbReference type="ARBA" id="ARBA00022452"/>
    </source>
</evidence>
<reference evidence="13" key="1">
    <citation type="journal article" date="2019" name="Int. J. Syst. Evol. Microbiol.">
        <title>The Global Catalogue of Microorganisms (GCM) 10K type strain sequencing project: providing services to taxonomists for standard genome sequencing and annotation.</title>
        <authorList>
            <consortium name="The Broad Institute Genomics Platform"/>
            <consortium name="The Broad Institute Genome Sequencing Center for Infectious Disease"/>
            <person name="Wu L."/>
            <person name="Ma J."/>
        </authorList>
    </citation>
    <scope>NUCLEOTIDE SEQUENCE [LARGE SCALE GENOMIC DNA]</scope>
    <source>
        <strain evidence="13">JCM 15503</strain>
    </source>
</reference>
<dbReference type="InterPro" id="IPR050298">
    <property type="entry name" value="Gram-neg_bact_OMP"/>
</dbReference>
<dbReference type="SUPFAM" id="SSF56935">
    <property type="entry name" value="Porins"/>
    <property type="match status" value="1"/>
</dbReference>
<evidence type="ECO:0000256" key="1">
    <source>
        <dbReference type="ARBA" id="ARBA00004571"/>
    </source>
</evidence>
<dbReference type="EMBL" id="BAAAEW010000014">
    <property type="protein sequence ID" value="GAA0751812.1"/>
    <property type="molecule type" value="Genomic_DNA"/>
</dbReference>
<gene>
    <name evidence="12" type="ORF">GCM10009107_24970</name>
</gene>
<dbReference type="Gene3D" id="2.40.160.10">
    <property type="entry name" value="Porin"/>
    <property type="match status" value="1"/>
</dbReference>
<keyword evidence="13" id="KW-1185">Reference proteome</keyword>
<dbReference type="InterPro" id="IPR023614">
    <property type="entry name" value="Porin_dom_sf"/>
</dbReference>
<evidence type="ECO:0000313" key="13">
    <source>
        <dbReference type="Proteomes" id="UP001500279"/>
    </source>
</evidence>
<comment type="subcellular location">
    <subcellularLocation>
        <location evidence="1">Cell outer membrane</location>
        <topology evidence="1">Multi-pass membrane protein</topology>
    </subcellularLocation>
</comment>
<dbReference type="InterPro" id="IPR033900">
    <property type="entry name" value="Gram_neg_porin_domain"/>
</dbReference>
<proteinExistence type="predicted"/>
<keyword evidence="7" id="KW-0406">Ion transport</keyword>
<dbReference type="CDD" id="cd00342">
    <property type="entry name" value="gram_neg_porins"/>
    <property type="match status" value="1"/>
</dbReference>
<dbReference type="RefSeq" id="WP_231011490.1">
    <property type="nucleotide sequence ID" value="NZ_BAAAEW010000014.1"/>
</dbReference>
<keyword evidence="6" id="KW-0732">Signal</keyword>
<protein>
    <submittedName>
        <fullName evidence="12">Porin</fullName>
    </submittedName>
</protein>
<evidence type="ECO:0000256" key="3">
    <source>
        <dbReference type="ARBA" id="ARBA00022448"/>
    </source>
</evidence>
<sequence length="369" mass="39756">MKYQASILAHDAFLFKTRMSLGSAVLLGAAWASPVWAGSVTVSGALDQYVAWAKAGSRTQYRVDDGGNIASRINFKGTEDLGDGLRANFLMESGFNADTGTGTVPGPDFGWTRQIYVGLAGRWGSVDLGRMYTPVFYGIYRADPFGLNVVFSPLNLVSAIDGQTRLNPFAGRGSNMLRYRTPAESPLILDLAWAPGESLVESRHSGDLVGGRIGWATDTFYLGYGLQRAREGSAARPVPTPATSKYQAFSASYKFNEQFQLTANFVRNTSNLDGVPAARITSLGTSWTIATTTTLLAEVARRELHDSPRGQIVMTLGADYYLSKRTVLYGRALGLNNRGGSSVSMAQVAITPGSDEDTKVVALGMRHSF</sequence>
<name>A0ABN1K155_9BURK</name>
<comment type="caution">
    <text evidence="12">The sequence shown here is derived from an EMBL/GenBank/DDBJ whole genome shotgun (WGS) entry which is preliminary data.</text>
</comment>
<keyword evidence="5" id="KW-0812">Transmembrane</keyword>
<dbReference type="Proteomes" id="UP001500279">
    <property type="component" value="Unassembled WGS sequence"/>
</dbReference>
<evidence type="ECO:0000256" key="9">
    <source>
        <dbReference type="ARBA" id="ARBA00023136"/>
    </source>
</evidence>
<keyword evidence="8" id="KW-0626">Porin</keyword>
<keyword evidence="3" id="KW-0813">Transport</keyword>
<dbReference type="Pfam" id="PF13609">
    <property type="entry name" value="Porin_4"/>
    <property type="match status" value="1"/>
</dbReference>
<evidence type="ECO:0000313" key="12">
    <source>
        <dbReference type="EMBL" id="GAA0751812.1"/>
    </source>
</evidence>
<accession>A0ABN1K155</accession>
<keyword evidence="10" id="KW-0998">Cell outer membrane</keyword>
<keyword evidence="4" id="KW-1134">Transmembrane beta strand</keyword>